<reference evidence="2" key="2">
    <citation type="submission" date="2020-11" db="EMBL/GenBank/DDBJ databases">
        <authorList>
            <person name="McCartney M.A."/>
            <person name="Auch B."/>
            <person name="Kono T."/>
            <person name="Mallez S."/>
            <person name="Becker A."/>
            <person name="Gohl D.M."/>
            <person name="Silverstein K.A.T."/>
            <person name="Koren S."/>
            <person name="Bechman K.B."/>
            <person name="Herman A."/>
            <person name="Abrahante J.E."/>
            <person name="Garbe J."/>
        </authorList>
    </citation>
    <scope>NUCLEOTIDE SEQUENCE</scope>
    <source>
        <strain evidence="2">Duluth1</strain>
        <tissue evidence="2">Whole animal</tissue>
    </source>
</reference>
<comment type="caution">
    <text evidence="2">The sequence shown here is derived from an EMBL/GenBank/DDBJ whole genome shotgun (WGS) entry which is preliminary data.</text>
</comment>
<keyword evidence="1" id="KW-1133">Transmembrane helix</keyword>
<protein>
    <submittedName>
        <fullName evidence="2">Uncharacterized protein</fullName>
    </submittedName>
</protein>
<dbReference type="OrthoDB" id="6098647at2759"/>
<dbReference type="EMBL" id="JAIWYP010000015">
    <property type="protein sequence ID" value="KAH3704823.1"/>
    <property type="molecule type" value="Genomic_DNA"/>
</dbReference>
<feature type="transmembrane region" description="Helical" evidence="1">
    <location>
        <begin position="135"/>
        <end position="160"/>
    </location>
</feature>
<dbReference type="Gene3D" id="1.20.140.150">
    <property type="match status" value="1"/>
</dbReference>
<dbReference type="Proteomes" id="UP000828390">
    <property type="component" value="Unassembled WGS sequence"/>
</dbReference>
<feature type="transmembrane region" description="Helical" evidence="1">
    <location>
        <begin position="7"/>
        <end position="29"/>
    </location>
</feature>
<keyword evidence="1" id="KW-0472">Membrane</keyword>
<organism evidence="2 3">
    <name type="scientific">Dreissena polymorpha</name>
    <name type="common">Zebra mussel</name>
    <name type="synonym">Mytilus polymorpha</name>
    <dbReference type="NCBI Taxonomy" id="45954"/>
    <lineage>
        <taxon>Eukaryota</taxon>
        <taxon>Metazoa</taxon>
        <taxon>Spiralia</taxon>
        <taxon>Lophotrochozoa</taxon>
        <taxon>Mollusca</taxon>
        <taxon>Bivalvia</taxon>
        <taxon>Autobranchia</taxon>
        <taxon>Heteroconchia</taxon>
        <taxon>Euheterodonta</taxon>
        <taxon>Imparidentia</taxon>
        <taxon>Neoheterodontei</taxon>
        <taxon>Myida</taxon>
        <taxon>Dreissenoidea</taxon>
        <taxon>Dreissenidae</taxon>
        <taxon>Dreissena</taxon>
    </lineage>
</organism>
<name>A0A9D4BRB8_DREPO</name>
<evidence type="ECO:0000256" key="1">
    <source>
        <dbReference type="SAM" id="Phobius"/>
    </source>
</evidence>
<evidence type="ECO:0000313" key="3">
    <source>
        <dbReference type="Proteomes" id="UP000828390"/>
    </source>
</evidence>
<gene>
    <name evidence="2" type="ORF">DPMN_079884</name>
</gene>
<evidence type="ECO:0000313" key="2">
    <source>
        <dbReference type="EMBL" id="KAH3704823.1"/>
    </source>
</evidence>
<dbReference type="AlphaFoldDB" id="A0A9D4BRB8"/>
<reference evidence="2" key="1">
    <citation type="journal article" date="2019" name="bioRxiv">
        <title>The Genome of the Zebra Mussel, Dreissena polymorpha: A Resource for Invasive Species Research.</title>
        <authorList>
            <person name="McCartney M.A."/>
            <person name="Auch B."/>
            <person name="Kono T."/>
            <person name="Mallez S."/>
            <person name="Zhang Y."/>
            <person name="Obille A."/>
            <person name="Becker A."/>
            <person name="Abrahante J.E."/>
            <person name="Garbe J."/>
            <person name="Badalamenti J.P."/>
            <person name="Herman A."/>
            <person name="Mangelson H."/>
            <person name="Liachko I."/>
            <person name="Sullivan S."/>
            <person name="Sone E.D."/>
            <person name="Koren S."/>
            <person name="Silverstein K.A.T."/>
            <person name="Beckman K.B."/>
            <person name="Gohl D.M."/>
        </authorList>
    </citation>
    <scope>NUCLEOTIDE SEQUENCE</scope>
    <source>
        <strain evidence="2">Duluth1</strain>
        <tissue evidence="2">Whole animal</tissue>
    </source>
</reference>
<proteinExistence type="predicted"/>
<accession>A0A9D4BRB8</accession>
<feature type="transmembrane region" description="Helical" evidence="1">
    <location>
        <begin position="68"/>
        <end position="90"/>
    </location>
</feature>
<keyword evidence="3" id="KW-1185">Reference proteome</keyword>
<keyword evidence="1" id="KW-0812">Transmembrane</keyword>
<feature type="transmembrane region" description="Helical" evidence="1">
    <location>
        <begin position="97"/>
        <end position="120"/>
    </location>
</feature>
<sequence length="167" mass="18114">MPDKKQILSFAVIGIAGLTVLFCILALALPDWFDGNGSKSGLWKTCFLSICFSFKDITVPDWMEAIRAFAFLGLFAMVGATVTFVLNTFIMKDKPILLYLTIGFSAATGCFMIIAFAIYADKSGISEYGASKYGAGFALCIIAWPLAWTVSGLCVVIMLMNRSVAKI</sequence>